<dbReference type="Proteomes" id="UP001281410">
    <property type="component" value="Unassembled WGS sequence"/>
</dbReference>
<sequence length="136" mass="15723">MMFSKPKRGTRDKGRRWTGCKMATGIPIFFHFKASSRKAKNKMNGLIDERGMWIDSKTDIECITDQYFSNLFITNNPTHKDVDKVMHGIHPRLSDQKSRFLNAQFSKEQVRKAAFDMKPMKAPGSDGLPAIFYQKF</sequence>
<keyword evidence="2" id="KW-1185">Reference proteome</keyword>
<gene>
    <name evidence="1" type="ORF">Dsin_000585</name>
</gene>
<evidence type="ECO:0000313" key="1">
    <source>
        <dbReference type="EMBL" id="KAK3228704.1"/>
    </source>
</evidence>
<reference evidence="1" key="1">
    <citation type="journal article" date="2023" name="Plant J.">
        <title>Genome sequences and population genomics provide insights into the demographic history, inbreeding, and mutation load of two 'living fossil' tree species of Dipteronia.</title>
        <authorList>
            <person name="Feng Y."/>
            <person name="Comes H.P."/>
            <person name="Chen J."/>
            <person name="Zhu S."/>
            <person name="Lu R."/>
            <person name="Zhang X."/>
            <person name="Li P."/>
            <person name="Qiu J."/>
            <person name="Olsen K.M."/>
            <person name="Qiu Y."/>
        </authorList>
    </citation>
    <scope>NUCLEOTIDE SEQUENCE</scope>
    <source>
        <strain evidence="1">NBL</strain>
    </source>
</reference>
<accession>A0AAE0B3Q8</accession>
<dbReference type="AlphaFoldDB" id="A0AAE0B3Q8"/>
<evidence type="ECO:0000313" key="2">
    <source>
        <dbReference type="Proteomes" id="UP001281410"/>
    </source>
</evidence>
<dbReference type="EMBL" id="JANJYJ010000001">
    <property type="protein sequence ID" value="KAK3228704.1"/>
    <property type="molecule type" value="Genomic_DNA"/>
</dbReference>
<proteinExistence type="predicted"/>
<name>A0AAE0B3Q8_9ROSI</name>
<organism evidence="1 2">
    <name type="scientific">Dipteronia sinensis</name>
    <dbReference type="NCBI Taxonomy" id="43782"/>
    <lineage>
        <taxon>Eukaryota</taxon>
        <taxon>Viridiplantae</taxon>
        <taxon>Streptophyta</taxon>
        <taxon>Embryophyta</taxon>
        <taxon>Tracheophyta</taxon>
        <taxon>Spermatophyta</taxon>
        <taxon>Magnoliopsida</taxon>
        <taxon>eudicotyledons</taxon>
        <taxon>Gunneridae</taxon>
        <taxon>Pentapetalae</taxon>
        <taxon>rosids</taxon>
        <taxon>malvids</taxon>
        <taxon>Sapindales</taxon>
        <taxon>Sapindaceae</taxon>
        <taxon>Hippocastanoideae</taxon>
        <taxon>Acereae</taxon>
        <taxon>Dipteronia</taxon>
    </lineage>
</organism>
<comment type="caution">
    <text evidence="1">The sequence shown here is derived from an EMBL/GenBank/DDBJ whole genome shotgun (WGS) entry which is preliminary data.</text>
</comment>
<protein>
    <submittedName>
        <fullName evidence="1">Uncharacterized protein</fullName>
    </submittedName>
</protein>